<sequence>MPYSSDDEHPQAGQGRRRSVDVGGLALALGEEGSGQGWVGWDQCARRGPSYAELLSDMYTHTHIAISTEDHYSLDSWHFEPHKLPDEEVLFCALILFETLFRIEGLSEAVEVSINQVSDLLCNLRQVYRSQNSYHNFEHAVDVLQATHAMLRAAGRVPPVSILLERKRRMWKPDKTRSDNPLISCLNELDLFCLYVAAIGHDAGHPGLTNVFMKNAKTPLSSLYEQSALEQMHCTLLIHVLRRQGLGFLLDNPKNGTSFRKLLLETVLATDMRVHLDFMIRLERLVNGEQTDLWKQKVLICQAIIKCADISNPCRPLRVSQHWAAALTEEWSSQATLERYLQLPPTVQTSDGPLQEAKGQVFFIQQFAKPLFDRTTLAVPAMKPYATQCADNLKVWQHRVSSLSETPSSGPSDERSSSPSQFPEDFRDAFPMTLPPVFFRAEHDDRQSMDWHSAQGSSDTSLPSSSRSSSPSPVRATIPLCPVASAPASSTPGSLPPLSTASTSTAASTSTPSPHSPPISPSDLRSEYSDTPSRLSTLALSTVGSLNPNGTAAIRAAYKASVRKKTSFHRNSWNPTPTALPAFFDEPPMPIPRQERLPLPTVNAV</sequence>
<feature type="domain" description="PDEase" evidence="4">
    <location>
        <begin position="47"/>
        <end position="403"/>
    </location>
</feature>
<feature type="compositionally biased region" description="Low complexity" evidence="3">
    <location>
        <begin position="484"/>
        <end position="513"/>
    </location>
</feature>
<reference evidence="5 6" key="1">
    <citation type="submission" date="2019-02" db="EMBL/GenBank/DDBJ databases">
        <title>Genome sequencing of the rare red list fungi Dentipellis fragilis.</title>
        <authorList>
            <person name="Buettner E."/>
            <person name="Kellner H."/>
        </authorList>
    </citation>
    <scope>NUCLEOTIDE SEQUENCE [LARGE SCALE GENOMIC DNA]</scope>
    <source>
        <strain evidence="5 6">DSM 105465</strain>
    </source>
</reference>
<dbReference type="InterPro" id="IPR003607">
    <property type="entry name" value="HD/PDEase_dom"/>
</dbReference>
<dbReference type="GO" id="GO:0007165">
    <property type="term" value="P:signal transduction"/>
    <property type="evidence" value="ECO:0007669"/>
    <property type="project" value="InterPro"/>
</dbReference>
<evidence type="ECO:0000256" key="1">
    <source>
        <dbReference type="ARBA" id="ARBA00022723"/>
    </source>
</evidence>
<keyword evidence="2" id="KW-0378">Hydrolase</keyword>
<proteinExistence type="predicted"/>
<dbReference type="GO" id="GO:0046872">
    <property type="term" value="F:metal ion binding"/>
    <property type="evidence" value="ECO:0007669"/>
    <property type="project" value="UniProtKB-KW"/>
</dbReference>
<evidence type="ECO:0000313" key="5">
    <source>
        <dbReference type="EMBL" id="TFY65382.1"/>
    </source>
</evidence>
<dbReference type="GO" id="GO:0004114">
    <property type="term" value="F:3',5'-cyclic-nucleotide phosphodiesterase activity"/>
    <property type="evidence" value="ECO:0007669"/>
    <property type="project" value="InterPro"/>
</dbReference>
<dbReference type="PANTHER" id="PTHR11347">
    <property type="entry name" value="CYCLIC NUCLEOTIDE PHOSPHODIESTERASE"/>
    <property type="match status" value="1"/>
</dbReference>
<dbReference type="Proteomes" id="UP000298327">
    <property type="component" value="Unassembled WGS sequence"/>
</dbReference>
<feature type="compositionally biased region" description="Low complexity" evidence="3">
    <location>
        <begin position="457"/>
        <end position="473"/>
    </location>
</feature>
<name>A0A4Y9YT74_9AGAM</name>
<feature type="region of interest" description="Disordered" evidence="3">
    <location>
        <begin position="401"/>
        <end position="427"/>
    </location>
</feature>
<evidence type="ECO:0000256" key="3">
    <source>
        <dbReference type="SAM" id="MobiDB-lite"/>
    </source>
</evidence>
<dbReference type="EMBL" id="SEOQ01000338">
    <property type="protein sequence ID" value="TFY65382.1"/>
    <property type="molecule type" value="Genomic_DNA"/>
</dbReference>
<gene>
    <name evidence="5" type="ORF">EVG20_g5611</name>
</gene>
<dbReference type="Pfam" id="PF00233">
    <property type="entry name" value="PDEase_I"/>
    <property type="match status" value="1"/>
</dbReference>
<evidence type="ECO:0000313" key="6">
    <source>
        <dbReference type="Proteomes" id="UP000298327"/>
    </source>
</evidence>
<dbReference type="SMART" id="SM00471">
    <property type="entry name" value="HDc"/>
    <property type="match status" value="1"/>
</dbReference>
<accession>A0A4Y9YT74</accession>
<dbReference type="OrthoDB" id="546632at2759"/>
<feature type="region of interest" description="Disordered" evidence="3">
    <location>
        <begin position="580"/>
        <end position="605"/>
    </location>
</feature>
<dbReference type="SUPFAM" id="SSF109604">
    <property type="entry name" value="HD-domain/PDEase-like"/>
    <property type="match status" value="1"/>
</dbReference>
<dbReference type="AlphaFoldDB" id="A0A4Y9YT74"/>
<feature type="compositionally biased region" description="Low complexity" evidence="3">
    <location>
        <begin position="401"/>
        <end position="423"/>
    </location>
</feature>
<dbReference type="InterPro" id="IPR002073">
    <property type="entry name" value="PDEase_catalytic_dom"/>
</dbReference>
<keyword evidence="6" id="KW-1185">Reference proteome</keyword>
<dbReference type="Gene3D" id="1.10.1300.10">
    <property type="entry name" value="3'5'-cyclic nucleotide phosphodiesterase, catalytic domain"/>
    <property type="match status" value="1"/>
</dbReference>
<dbReference type="STRING" id="205917.A0A4Y9YT74"/>
<keyword evidence="1" id="KW-0479">Metal-binding</keyword>
<evidence type="ECO:0000256" key="2">
    <source>
        <dbReference type="ARBA" id="ARBA00022801"/>
    </source>
</evidence>
<feature type="region of interest" description="Disordered" evidence="3">
    <location>
        <begin position="446"/>
        <end position="533"/>
    </location>
</feature>
<dbReference type="PROSITE" id="PS51845">
    <property type="entry name" value="PDEASE_I_2"/>
    <property type="match status" value="1"/>
</dbReference>
<dbReference type="InterPro" id="IPR036971">
    <property type="entry name" value="PDEase_catalytic_dom_sf"/>
</dbReference>
<protein>
    <recommendedName>
        <fullName evidence="4">PDEase domain-containing protein</fullName>
    </recommendedName>
</protein>
<organism evidence="5 6">
    <name type="scientific">Dentipellis fragilis</name>
    <dbReference type="NCBI Taxonomy" id="205917"/>
    <lineage>
        <taxon>Eukaryota</taxon>
        <taxon>Fungi</taxon>
        <taxon>Dikarya</taxon>
        <taxon>Basidiomycota</taxon>
        <taxon>Agaricomycotina</taxon>
        <taxon>Agaricomycetes</taxon>
        <taxon>Russulales</taxon>
        <taxon>Hericiaceae</taxon>
        <taxon>Dentipellis</taxon>
    </lineage>
</organism>
<comment type="caution">
    <text evidence="5">The sequence shown here is derived from an EMBL/GenBank/DDBJ whole genome shotgun (WGS) entry which is preliminary data.</text>
</comment>
<evidence type="ECO:0000259" key="4">
    <source>
        <dbReference type="PROSITE" id="PS51845"/>
    </source>
</evidence>
<dbReference type="CDD" id="cd00077">
    <property type="entry name" value="HDc"/>
    <property type="match status" value="1"/>
</dbReference>